<evidence type="ECO:0000313" key="3">
    <source>
        <dbReference type="Proteomes" id="UP001174909"/>
    </source>
</evidence>
<comment type="caution">
    <text evidence="2">The sequence shown here is derived from an EMBL/GenBank/DDBJ whole genome shotgun (WGS) entry which is preliminary data.</text>
</comment>
<feature type="region of interest" description="Disordered" evidence="1">
    <location>
        <begin position="1"/>
        <end position="28"/>
    </location>
</feature>
<evidence type="ECO:0000256" key="1">
    <source>
        <dbReference type="SAM" id="MobiDB-lite"/>
    </source>
</evidence>
<protein>
    <submittedName>
        <fullName evidence="2">Uncharacterized protein</fullName>
    </submittedName>
</protein>
<name>A0AA35SKZ3_GEOBA</name>
<dbReference type="EMBL" id="CASHTH010002541">
    <property type="protein sequence ID" value="CAI8031514.1"/>
    <property type="molecule type" value="Genomic_DNA"/>
</dbReference>
<evidence type="ECO:0000313" key="2">
    <source>
        <dbReference type="EMBL" id="CAI8031514.1"/>
    </source>
</evidence>
<accession>A0AA35SKZ3</accession>
<feature type="non-terminal residue" evidence="2">
    <location>
        <position position="67"/>
    </location>
</feature>
<sequence>MSSRSELNTRCLGGEGAANPASSGATGATDDERINIFRLCRLVLDIFPNVLRIIFKNEFQQKFCCSW</sequence>
<reference evidence="2" key="1">
    <citation type="submission" date="2023-03" db="EMBL/GenBank/DDBJ databases">
        <authorList>
            <person name="Steffen K."/>
            <person name="Cardenas P."/>
        </authorList>
    </citation>
    <scope>NUCLEOTIDE SEQUENCE</scope>
</reference>
<dbReference type="Proteomes" id="UP001174909">
    <property type="component" value="Unassembled WGS sequence"/>
</dbReference>
<keyword evidence="3" id="KW-1185">Reference proteome</keyword>
<proteinExistence type="predicted"/>
<dbReference type="AlphaFoldDB" id="A0AA35SKZ3"/>
<gene>
    <name evidence="2" type="ORF">GBAR_LOCUS17873</name>
</gene>
<organism evidence="2 3">
    <name type="scientific">Geodia barretti</name>
    <name type="common">Barrett's horny sponge</name>
    <dbReference type="NCBI Taxonomy" id="519541"/>
    <lineage>
        <taxon>Eukaryota</taxon>
        <taxon>Metazoa</taxon>
        <taxon>Porifera</taxon>
        <taxon>Demospongiae</taxon>
        <taxon>Heteroscleromorpha</taxon>
        <taxon>Tetractinellida</taxon>
        <taxon>Astrophorina</taxon>
        <taxon>Geodiidae</taxon>
        <taxon>Geodia</taxon>
    </lineage>
</organism>